<dbReference type="RefSeq" id="WP_006099424.1">
    <property type="nucleotide sequence ID" value="NZ_DS989844.1"/>
</dbReference>
<gene>
    <name evidence="1" type="ORF">MC7420_449</name>
</gene>
<organism evidence="1 2">
    <name type="scientific">Coleofasciculus chthonoplastes PCC 7420</name>
    <dbReference type="NCBI Taxonomy" id="118168"/>
    <lineage>
        <taxon>Bacteria</taxon>
        <taxon>Bacillati</taxon>
        <taxon>Cyanobacteriota</taxon>
        <taxon>Cyanophyceae</taxon>
        <taxon>Coleofasciculales</taxon>
        <taxon>Coleofasciculaceae</taxon>
        <taxon>Coleofasciculus</taxon>
    </lineage>
</organism>
<sequence length="377" mass="43454">MMSVPELIRWSFSKKPKNLLAITEHFGETLQDLFKFLEILELIESSRNCNFLNLQYKLVEESSSWSNFLSFGSELFFANEFSRHNFSVELILKSKDCWNKEGRQIPDFSVLKDKHKFFIEVARISGDETTSEVAARIRPLIRHSSFCVGIKYSEDFSFPVIKSNERTDRQNLIDKFVNEFEKILKTLDSTTSLPKSEDILGCRVTFTKPLDGKRGYYRGCVTDAINLPEEKLYQHIASVIELKAKKRTTWDEPKKEIPYLIALDIQQDYIFQDRLISLLFGKRCHFIDSQPQYSEPSIVSDAKARGWQEFLEKVGFSQQIQSPVTDHGLLIRNEIICKNVTGIIARIGGELHYLPNPFAEEPINSLDIHALVPGKKA</sequence>
<dbReference type="EMBL" id="DS989844">
    <property type="protein sequence ID" value="EDX77312.1"/>
    <property type="molecule type" value="Genomic_DNA"/>
</dbReference>
<keyword evidence="2" id="KW-1185">Reference proteome</keyword>
<accession>B4VL34</accession>
<proteinExistence type="predicted"/>
<protein>
    <submittedName>
        <fullName evidence="1">Uncharacterized protein</fullName>
    </submittedName>
</protein>
<name>B4VL34_9CYAN</name>
<dbReference type="AlphaFoldDB" id="B4VL34"/>
<dbReference type="HOGENOM" id="CLU_733015_0_0_3"/>
<reference evidence="1 2" key="1">
    <citation type="submission" date="2008-07" db="EMBL/GenBank/DDBJ databases">
        <authorList>
            <person name="Tandeau de Marsac N."/>
            <person name="Ferriera S."/>
            <person name="Johnson J."/>
            <person name="Kravitz S."/>
            <person name="Beeson K."/>
            <person name="Sutton G."/>
            <person name="Rogers Y.-H."/>
            <person name="Friedman R."/>
            <person name="Frazier M."/>
            <person name="Venter J.C."/>
        </authorList>
    </citation>
    <scope>NUCLEOTIDE SEQUENCE [LARGE SCALE GENOMIC DNA]</scope>
    <source>
        <strain evidence="1 2">PCC 7420</strain>
    </source>
</reference>
<evidence type="ECO:0000313" key="1">
    <source>
        <dbReference type="EMBL" id="EDX77312.1"/>
    </source>
</evidence>
<evidence type="ECO:0000313" key="2">
    <source>
        <dbReference type="Proteomes" id="UP000003835"/>
    </source>
</evidence>
<dbReference type="Proteomes" id="UP000003835">
    <property type="component" value="Unassembled WGS sequence"/>
</dbReference>